<name>A0ABP2NEQ6_9FLAO</name>
<reference evidence="1" key="1">
    <citation type="submission" date="2012-07" db="EMBL/GenBank/DDBJ databases">
        <title>The Genome Sequence of Myroides odoratimimus CCUG 10230.</title>
        <authorList>
            <consortium name="The Broad Institute Genome Sequencing Platform"/>
            <person name="Earl A."/>
            <person name="Ward D."/>
            <person name="Feldgarden M."/>
            <person name="Gevers D."/>
            <person name="Huys G."/>
            <person name="Walker B."/>
            <person name="Young S.K."/>
            <person name="Zeng Q."/>
            <person name="Gargeya S."/>
            <person name="Fitzgerald M."/>
            <person name="Haas B."/>
            <person name="Abouelleil A."/>
            <person name="Alvarado L."/>
            <person name="Arachchi H.M."/>
            <person name="Berlin A.M."/>
            <person name="Chapman S.B."/>
            <person name="Goldberg J."/>
            <person name="Griggs A."/>
            <person name="Gujja S."/>
            <person name="Hansen M."/>
            <person name="Howarth C."/>
            <person name="Imamovic A."/>
            <person name="Larimer J."/>
            <person name="McCowen C."/>
            <person name="Montmayeur A."/>
            <person name="Murphy C."/>
            <person name="Neiman D."/>
            <person name="Pearson M."/>
            <person name="Priest M."/>
            <person name="Roberts A."/>
            <person name="Saif S."/>
            <person name="Shea T."/>
            <person name="Sisk P."/>
            <person name="Sykes S."/>
            <person name="Wortman J."/>
            <person name="Nusbaum C."/>
            <person name="Birren B."/>
        </authorList>
    </citation>
    <scope>NUCLEOTIDE SEQUENCE [LARGE SCALE GENOMIC DNA]</scope>
    <source>
        <strain evidence="1">CCUG 10230</strain>
    </source>
</reference>
<accession>A0ABP2NEQ6</accession>
<dbReference type="EMBL" id="AGEC02000007">
    <property type="protein sequence ID" value="EHO11914.1"/>
    <property type="molecule type" value="Genomic_DNA"/>
</dbReference>
<dbReference type="Proteomes" id="UP000005402">
    <property type="component" value="Unassembled WGS sequence"/>
</dbReference>
<sequence>MTIIYLILALTIIGDKSSILSKNNGDYIRNKKDEISKTYISFSFIN</sequence>
<proteinExistence type="predicted"/>
<protein>
    <submittedName>
        <fullName evidence="1">Uncharacterized protein</fullName>
    </submittedName>
</protein>
<evidence type="ECO:0000313" key="1">
    <source>
        <dbReference type="EMBL" id="EHO11914.1"/>
    </source>
</evidence>
<gene>
    <name evidence="1" type="ORF">HMPREF9712_00161</name>
</gene>
<evidence type="ECO:0000313" key="2">
    <source>
        <dbReference type="Proteomes" id="UP000005402"/>
    </source>
</evidence>
<keyword evidence="2" id="KW-1185">Reference proteome</keyword>
<organism evidence="1 2">
    <name type="scientific">Myroides odoratimimus CCUG 10230</name>
    <dbReference type="NCBI Taxonomy" id="883150"/>
    <lineage>
        <taxon>Bacteria</taxon>
        <taxon>Pseudomonadati</taxon>
        <taxon>Bacteroidota</taxon>
        <taxon>Flavobacteriia</taxon>
        <taxon>Flavobacteriales</taxon>
        <taxon>Flavobacteriaceae</taxon>
        <taxon>Myroides</taxon>
    </lineage>
</organism>
<dbReference type="RefSeq" id="WP_006256868.1">
    <property type="nucleotide sequence ID" value="NZ_KE161015.1"/>
</dbReference>
<comment type="caution">
    <text evidence="1">The sequence shown here is derived from an EMBL/GenBank/DDBJ whole genome shotgun (WGS) entry which is preliminary data.</text>
</comment>